<dbReference type="GO" id="GO:0008757">
    <property type="term" value="F:S-adenosylmethionine-dependent methyltransferase activity"/>
    <property type="evidence" value="ECO:0007669"/>
    <property type="project" value="InterPro"/>
</dbReference>
<dbReference type="InterPro" id="IPR013216">
    <property type="entry name" value="Methyltransf_11"/>
</dbReference>
<reference evidence="3" key="1">
    <citation type="submission" date="2011-03" db="EMBL/GenBank/DDBJ databases">
        <title>Draft genome sequence of Brevundimonas diminuta.</title>
        <authorList>
            <person name="Brown P.J.B."/>
            <person name="Buechlein A."/>
            <person name="Hemmerich C."/>
            <person name="Brun Y.V."/>
        </authorList>
    </citation>
    <scope>NUCLEOTIDE SEQUENCE [LARGE SCALE GENOMIC DNA]</scope>
    <source>
        <strain evidence="3">C19</strain>
    </source>
</reference>
<dbReference type="PANTHER" id="PTHR43861:SF1">
    <property type="entry name" value="TRANS-ACONITATE 2-METHYLTRANSFERASE"/>
    <property type="match status" value="1"/>
</dbReference>
<dbReference type="SUPFAM" id="SSF53335">
    <property type="entry name" value="S-adenosyl-L-methionine-dependent methyltransferases"/>
    <property type="match status" value="1"/>
</dbReference>
<dbReference type="Pfam" id="PF08241">
    <property type="entry name" value="Methyltransf_11"/>
    <property type="match status" value="1"/>
</dbReference>
<dbReference type="GO" id="GO:0032259">
    <property type="term" value="P:methylation"/>
    <property type="evidence" value="ECO:0007669"/>
    <property type="project" value="UniProtKB-KW"/>
</dbReference>
<feature type="domain" description="Methyltransferase type 11" evidence="1">
    <location>
        <begin position="46"/>
        <end position="139"/>
    </location>
</feature>
<dbReference type="Proteomes" id="UP000006512">
    <property type="component" value="Unassembled WGS sequence"/>
</dbReference>
<dbReference type="RefSeq" id="WP_006272011.1">
    <property type="nucleotide sequence ID" value="NZ_GL883077.1"/>
</dbReference>
<accession>F4QHU2</accession>
<dbReference type="AlphaFoldDB" id="F4QHU2"/>
<dbReference type="OrthoDB" id="9765084at2"/>
<gene>
    <name evidence="2" type="ORF">ABI_12670</name>
</gene>
<evidence type="ECO:0000313" key="3">
    <source>
        <dbReference type="Proteomes" id="UP000006512"/>
    </source>
</evidence>
<keyword evidence="2" id="KW-0489">Methyltransferase</keyword>
<dbReference type="EMBL" id="GL883077">
    <property type="protein sequence ID" value="EGF92829.1"/>
    <property type="molecule type" value="Genomic_DNA"/>
</dbReference>
<dbReference type="STRING" id="715226.ABI_12670"/>
<dbReference type="CDD" id="cd02440">
    <property type="entry name" value="AdoMet_MTases"/>
    <property type="match status" value="1"/>
</dbReference>
<proteinExistence type="predicted"/>
<dbReference type="HOGENOM" id="CLU_060397_2_1_5"/>
<protein>
    <submittedName>
        <fullName evidence="2">Methyltransferase domain protein</fullName>
    </submittedName>
</protein>
<sequence length="207" mass="23109">MTVTDYWDAVAQRYLDLFRDEFDDKPFDLAILRSFAAHFQQTRSIVDVGCGPCGALSRILSGYGLTVTGIDISHKCVALAKTEQPDLDFQVMDMAKMSFPDKGFDGLVAYYVLHYTPISDLPGVIREFARVLKPGGRLLLVAKEGDGEGWIDDPMGITDQVFWSAPSLADLQNLLTDNGFTISDCQVRKPHAQEIDVRRIYLTAIRI</sequence>
<keyword evidence="3" id="KW-1185">Reference proteome</keyword>
<dbReference type="InterPro" id="IPR029063">
    <property type="entry name" value="SAM-dependent_MTases_sf"/>
</dbReference>
<dbReference type="Gene3D" id="3.40.50.150">
    <property type="entry name" value="Vaccinia Virus protein VP39"/>
    <property type="match status" value="1"/>
</dbReference>
<dbReference type="PANTHER" id="PTHR43861">
    <property type="entry name" value="TRANS-ACONITATE 2-METHYLTRANSFERASE-RELATED"/>
    <property type="match status" value="1"/>
</dbReference>
<evidence type="ECO:0000259" key="1">
    <source>
        <dbReference type="Pfam" id="PF08241"/>
    </source>
</evidence>
<dbReference type="eggNOG" id="COG2226">
    <property type="taxonomic scope" value="Bacteria"/>
</dbReference>
<organism evidence="2 3">
    <name type="scientific">Asticcacaulis biprosthecium C19</name>
    <dbReference type="NCBI Taxonomy" id="715226"/>
    <lineage>
        <taxon>Bacteria</taxon>
        <taxon>Pseudomonadati</taxon>
        <taxon>Pseudomonadota</taxon>
        <taxon>Alphaproteobacteria</taxon>
        <taxon>Caulobacterales</taxon>
        <taxon>Caulobacteraceae</taxon>
        <taxon>Asticcacaulis</taxon>
    </lineage>
</organism>
<keyword evidence="2" id="KW-0808">Transferase</keyword>
<name>F4QHU2_9CAUL</name>
<evidence type="ECO:0000313" key="2">
    <source>
        <dbReference type="EMBL" id="EGF92829.1"/>
    </source>
</evidence>